<organism evidence="3 4">
    <name type="scientific">[Empedobacter] haloabium</name>
    <dbReference type="NCBI Taxonomy" id="592317"/>
    <lineage>
        <taxon>Bacteria</taxon>
        <taxon>Pseudomonadati</taxon>
        <taxon>Pseudomonadota</taxon>
        <taxon>Betaproteobacteria</taxon>
        <taxon>Burkholderiales</taxon>
        <taxon>Oxalobacteraceae</taxon>
        <taxon>Telluria group</taxon>
        <taxon>Telluria group incertae sedis</taxon>
    </lineage>
</organism>
<feature type="transmembrane region" description="Helical" evidence="1">
    <location>
        <begin position="12"/>
        <end position="35"/>
    </location>
</feature>
<sequence length="243" mass="25667">MSTRYPGQHMGAQVVVGLAVIAIGLLFLCDNLGWLDLDMGMQFWPVVLIAAGVLKISQSRSRRGGIAGGALLLAGVLLLLRALGLVTIGWNVLGPMFLIGGGVLLLLRGATRRGIAAGTGAPAGVRLDKDADNATEDVINVTTVLASYRRRMTTQHFRGGEITAITAGCDLDLREASIDSVAVLHVFALMGGINIKVPTDWTVELEGVPILGGFEDSTLRPRDAGKRLVVRGYAIMGGLELRN</sequence>
<proteinExistence type="predicted"/>
<feature type="domain" description="LiaF transmembrane" evidence="2">
    <location>
        <begin position="15"/>
        <end position="111"/>
    </location>
</feature>
<evidence type="ECO:0000259" key="2">
    <source>
        <dbReference type="Pfam" id="PF22570"/>
    </source>
</evidence>
<keyword evidence="1" id="KW-0812">Transmembrane</keyword>
<keyword evidence="1" id="KW-1133">Transmembrane helix</keyword>
<protein>
    <submittedName>
        <fullName evidence="3">DUF5668 domain-containing protein</fullName>
    </submittedName>
</protein>
<feature type="transmembrane region" description="Helical" evidence="1">
    <location>
        <begin position="88"/>
        <end position="107"/>
    </location>
</feature>
<evidence type="ECO:0000256" key="1">
    <source>
        <dbReference type="SAM" id="Phobius"/>
    </source>
</evidence>
<name>A0ABZ1URG0_9BURK</name>
<dbReference type="Pfam" id="PF22570">
    <property type="entry name" value="LiaF-TM"/>
    <property type="match status" value="1"/>
</dbReference>
<dbReference type="InterPro" id="IPR054331">
    <property type="entry name" value="LiaF_TM"/>
</dbReference>
<dbReference type="Proteomes" id="UP000321323">
    <property type="component" value="Chromosome"/>
</dbReference>
<feature type="transmembrane region" description="Helical" evidence="1">
    <location>
        <begin position="64"/>
        <end position="82"/>
    </location>
</feature>
<evidence type="ECO:0000313" key="4">
    <source>
        <dbReference type="Proteomes" id="UP000321323"/>
    </source>
</evidence>
<accession>A0ABZ1URG0</accession>
<gene>
    <name evidence="3" type="ORF">E7V67_009435</name>
</gene>
<reference evidence="3 4" key="1">
    <citation type="journal article" date="2019" name="Int. J. Syst. Evol. Microbiol.">
        <title>The Draft Whole-Genome Sequence of the Antibiotic Producer Empedobacter haloabium ATCC 31962 Provides Indications for Its Taxonomic Reclassification.</title>
        <authorList>
            <person name="Miess H."/>
            <person name="Arlt P."/>
            <person name="Apel A.K."/>
            <person name="Weber T."/>
            <person name="Nieselt K."/>
            <person name="Hanssen F."/>
            <person name="Czemmel S."/>
            <person name="Nahnsen S."/>
            <person name="Gross H."/>
        </authorList>
    </citation>
    <scope>NUCLEOTIDE SEQUENCE [LARGE SCALE GENOMIC DNA]</scope>
    <source>
        <strain evidence="3 4">ATCC 31962</strain>
    </source>
</reference>
<dbReference type="PANTHER" id="PTHR40763:SF5">
    <property type="entry name" value="MEMBRANE PROTEIN"/>
    <property type="match status" value="1"/>
</dbReference>
<feature type="transmembrane region" description="Helical" evidence="1">
    <location>
        <begin position="41"/>
        <end position="57"/>
    </location>
</feature>
<dbReference type="EMBL" id="CP136508">
    <property type="protein sequence ID" value="WUR15309.1"/>
    <property type="molecule type" value="Genomic_DNA"/>
</dbReference>
<keyword evidence="1" id="KW-0472">Membrane</keyword>
<dbReference type="PANTHER" id="PTHR40763">
    <property type="entry name" value="MEMBRANE PROTEIN-RELATED"/>
    <property type="match status" value="1"/>
</dbReference>
<keyword evidence="4" id="KW-1185">Reference proteome</keyword>
<evidence type="ECO:0000313" key="3">
    <source>
        <dbReference type="EMBL" id="WUR15309.1"/>
    </source>
</evidence>